<dbReference type="OrthoDB" id="3171351at2759"/>
<dbReference type="RefSeq" id="XP_040635223.1">
    <property type="nucleotide sequence ID" value="XM_040778070.1"/>
</dbReference>
<gene>
    <name evidence="1" type="ORF">EURHEDRAFT_242360</name>
</gene>
<evidence type="ECO:0000313" key="2">
    <source>
        <dbReference type="Proteomes" id="UP000019804"/>
    </source>
</evidence>
<proteinExistence type="predicted"/>
<sequence>MVRQSQRFAARMKEMLNEWQWLKKIPVLCQSVHCWRRCSWRYHSRTCRPPFLPRGKPSWVLYLRRCPEGSYKRTGSTGNILFSIDDSIEAMSVLISNPSVVGYFLENAIIRSIVATSIPCMDIIGPIPQFVFEGFPTYDLAHDRALYVPKAFNLPAIDAVILRLSPADKKAELIPI</sequence>
<name>A0A017S3H0_ASPRC</name>
<dbReference type="AlphaFoldDB" id="A0A017S3H0"/>
<dbReference type="HOGENOM" id="CLU_1524823_0_0_1"/>
<keyword evidence="2" id="KW-1185">Reference proteome</keyword>
<evidence type="ECO:0000313" key="1">
    <source>
        <dbReference type="EMBL" id="EYE91533.1"/>
    </source>
</evidence>
<dbReference type="EMBL" id="KK088444">
    <property type="protein sequence ID" value="EYE91533.1"/>
    <property type="molecule type" value="Genomic_DNA"/>
</dbReference>
<organism evidence="1 2">
    <name type="scientific">Aspergillus ruber (strain CBS 135680)</name>
    <dbReference type="NCBI Taxonomy" id="1388766"/>
    <lineage>
        <taxon>Eukaryota</taxon>
        <taxon>Fungi</taxon>
        <taxon>Dikarya</taxon>
        <taxon>Ascomycota</taxon>
        <taxon>Pezizomycotina</taxon>
        <taxon>Eurotiomycetes</taxon>
        <taxon>Eurotiomycetidae</taxon>
        <taxon>Eurotiales</taxon>
        <taxon>Aspergillaceae</taxon>
        <taxon>Aspergillus</taxon>
        <taxon>Aspergillus subgen. Aspergillus</taxon>
    </lineage>
</organism>
<dbReference type="STRING" id="1388766.A0A017S3H0"/>
<reference evidence="2" key="1">
    <citation type="journal article" date="2014" name="Nat. Commun.">
        <title>Genomic adaptations of the halophilic Dead Sea filamentous fungus Eurotium rubrum.</title>
        <authorList>
            <person name="Kis-Papo T."/>
            <person name="Weig A.R."/>
            <person name="Riley R."/>
            <person name="Persoh D."/>
            <person name="Salamov A."/>
            <person name="Sun H."/>
            <person name="Lipzen A."/>
            <person name="Wasser S.P."/>
            <person name="Rambold G."/>
            <person name="Grigoriev I.V."/>
            <person name="Nevo E."/>
        </authorList>
    </citation>
    <scope>NUCLEOTIDE SEQUENCE [LARGE SCALE GENOMIC DNA]</scope>
    <source>
        <strain evidence="2">CBS 135680</strain>
    </source>
</reference>
<dbReference type="Proteomes" id="UP000019804">
    <property type="component" value="Unassembled WGS sequence"/>
</dbReference>
<dbReference type="GeneID" id="63693194"/>
<protein>
    <submittedName>
        <fullName evidence="1">Uncharacterized protein</fullName>
    </submittedName>
</protein>
<accession>A0A017S3H0</accession>